<proteinExistence type="inferred from homology"/>
<accession>A0A388T9F6</accession>
<dbReference type="PANTHER" id="PTHR30381:SF0">
    <property type="entry name" value="FLAGELLAR P-RING PROTEIN"/>
    <property type="match status" value="1"/>
</dbReference>
<dbReference type="Pfam" id="PF02119">
    <property type="entry name" value="FlgI"/>
    <property type="match status" value="1"/>
</dbReference>
<dbReference type="NCBIfam" id="NF003676">
    <property type="entry name" value="PRK05303.1"/>
    <property type="match status" value="1"/>
</dbReference>
<dbReference type="PANTHER" id="PTHR30381">
    <property type="entry name" value="FLAGELLAR P-RING PERIPLASMIC PROTEIN FLGI"/>
    <property type="match status" value="1"/>
</dbReference>
<comment type="function">
    <text evidence="1 5">Assembles around the rod to form the L-ring and probably protects the motor/basal body from shearing forces during rotation.</text>
</comment>
<gene>
    <name evidence="5 6" type="primary">flgI</name>
    <name evidence="6" type="ORF">NO1_0599</name>
</gene>
<comment type="similarity">
    <text evidence="5">Belongs to the FlgI family.</text>
</comment>
<reference evidence="6 7" key="1">
    <citation type="journal article" date="2019" name="ISME J.">
        <title>Genome analyses of uncultured TG2/ZB3 bacteria in 'Margulisbacteria' specifically attached to ectosymbiotic spirochetes of protists in the termite gut.</title>
        <authorList>
            <person name="Utami Y.D."/>
            <person name="Kuwahara H."/>
            <person name="Igai K."/>
            <person name="Murakami T."/>
            <person name="Sugaya K."/>
            <person name="Morikawa T."/>
            <person name="Nagura Y."/>
            <person name="Yuki M."/>
            <person name="Deevong P."/>
            <person name="Inoue T."/>
            <person name="Kihara K."/>
            <person name="Lo N."/>
            <person name="Yamada A."/>
            <person name="Ohkuma M."/>
            <person name="Hongoh Y."/>
        </authorList>
    </citation>
    <scope>NUCLEOTIDE SEQUENCE [LARGE SCALE GENOMIC DNA]</scope>
    <source>
        <strain evidence="6">NkOx7-01</strain>
    </source>
</reference>
<dbReference type="GO" id="GO:0009428">
    <property type="term" value="C:bacterial-type flagellum basal body, distal rod, P ring"/>
    <property type="evidence" value="ECO:0007669"/>
    <property type="project" value="InterPro"/>
</dbReference>
<evidence type="ECO:0000256" key="3">
    <source>
        <dbReference type="ARBA" id="ARBA00022729"/>
    </source>
</evidence>
<organism evidence="6 7">
    <name type="scientific">Termititenax aidoneus</name>
    <dbReference type="NCBI Taxonomy" id="2218524"/>
    <lineage>
        <taxon>Bacteria</taxon>
        <taxon>Bacillati</taxon>
        <taxon>Candidatus Margulisiibacteriota</taxon>
        <taxon>Candidatus Termititenacia</taxon>
        <taxon>Candidatus Termititenacales</taxon>
        <taxon>Candidatus Termititenacaceae</taxon>
        <taxon>Candidatus Termititenax</taxon>
    </lineage>
</organism>
<dbReference type="GO" id="GO:0005198">
    <property type="term" value="F:structural molecule activity"/>
    <property type="evidence" value="ECO:0007669"/>
    <property type="project" value="InterPro"/>
</dbReference>
<dbReference type="EMBL" id="BGZN01000007">
    <property type="protein sequence ID" value="GBR73171.1"/>
    <property type="molecule type" value="Genomic_DNA"/>
</dbReference>
<dbReference type="AlphaFoldDB" id="A0A388T9F6"/>
<evidence type="ECO:0000256" key="1">
    <source>
        <dbReference type="ARBA" id="ARBA00002591"/>
    </source>
</evidence>
<keyword evidence="6" id="KW-0969">Cilium</keyword>
<evidence type="ECO:0000256" key="4">
    <source>
        <dbReference type="ARBA" id="ARBA00023143"/>
    </source>
</evidence>
<dbReference type="GO" id="GO:0071973">
    <property type="term" value="P:bacterial-type flagellum-dependent cell motility"/>
    <property type="evidence" value="ECO:0007669"/>
    <property type="project" value="InterPro"/>
</dbReference>
<evidence type="ECO:0000313" key="6">
    <source>
        <dbReference type="EMBL" id="GBR73171.1"/>
    </source>
</evidence>
<dbReference type="InterPro" id="IPR001782">
    <property type="entry name" value="Flag_FlgI"/>
</dbReference>
<keyword evidence="6" id="KW-0966">Cell projection</keyword>
<keyword evidence="4 5" id="KW-0975">Bacterial flagellum</keyword>
<evidence type="ECO:0000313" key="7">
    <source>
        <dbReference type="Proteomes" id="UP000269352"/>
    </source>
</evidence>
<dbReference type="PRINTS" id="PR01010">
    <property type="entry name" value="FLGPRINGFLGI"/>
</dbReference>
<sequence>MRKYLLLIVLICLGVAESPAVRIKDIATISGVRSNQLMGVGLVAGLKGTGDTGSKVTDKALTNLLVNMGVTNRQDLYHSKNIAVVMVTAELPAFVKPGQKIDVFVSSIGDATSLRDGNLLMTPIKGADDQVYAVAQGPIILGGRGAANRSETVCKVVEGAIVEQSVPMEIAGKSSIALNLNKSDFSTATRVAEALDRAGYSGTRAIDPSTVEIPIEAEDREGLVSFIARVQDFMVVPDAVAKVVINQRTGTVVIGENVRLSPVAISHGDVEIHIESGSEGGEEGEGEGLDDALLAMNQATAGGDQAAQQQKEKVIKLVQLREGSTLSSLVKALNSVGTSPQDLIAILQGLKTAGALAAEIEVI</sequence>
<evidence type="ECO:0000256" key="2">
    <source>
        <dbReference type="ARBA" id="ARBA00004117"/>
    </source>
</evidence>
<keyword evidence="3" id="KW-0732">Signal</keyword>
<dbReference type="HAMAP" id="MF_00416">
    <property type="entry name" value="FlgI"/>
    <property type="match status" value="1"/>
</dbReference>
<keyword evidence="7" id="KW-1185">Reference proteome</keyword>
<comment type="caution">
    <text evidence="6">The sequence shown here is derived from an EMBL/GenBank/DDBJ whole genome shotgun (WGS) entry which is preliminary data.</text>
</comment>
<keyword evidence="6" id="KW-0282">Flagellum</keyword>
<name>A0A388T9F6_TERA1</name>
<evidence type="ECO:0000256" key="5">
    <source>
        <dbReference type="HAMAP-Rule" id="MF_00416"/>
    </source>
</evidence>
<comment type="subcellular location">
    <subcellularLocation>
        <location evidence="2 5">Bacterial flagellum basal body</location>
    </subcellularLocation>
</comment>
<protein>
    <recommendedName>
        <fullName evidence="5">Flagellar P-ring protein</fullName>
    </recommendedName>
    <alternativeName>
        <fullName evidence="5">Basal body P-ring protein</fullName>
    </alternativeName>
</protein>
<dbReference type="GO" id="GO:0030288">
    <property type="term" value="C:outer membrane-bounded periplasmic space"/>
    <property type="evidence" value="ECO:0007669"/>
    <property type="project" value="InterPro"/>
</dbReference>
<comment type="subunit">
    <text evidence="5">The basal body constitutes a major portion of the flagellar organelle and consists of four rings (L,P,S, and M) mounted on a central rod.</text>
</comment>
<dbReference type="Proteomes" id="UP000269352">
    <property type="component" value="Unassembled WGS sequence"/>
</dbReference>